<dbReference type="WBParaSite" id="SVE_1308300.1">
    <property type="protein sequence ID" value="SVE_1308300.1"/>
    <property type="gene ID" value="SVE_1308300"/>
</dbReference>
<evidence type="ECO:0000256" key="1">
    <source>
        <dbReference type="SAM" id="Phobius"/>
    </source>
</evidence>
<name>A0A0K0FS24_STRVS</name>
<feature type="domain" description="Integrase zinc-binding" evidence="2">
    <location>
        <begin position="74"/>
        <end position="123"/>
    </location>
</feature>
<proteinExistence type="predicted"/>
<accession>A0A0K0FS24</accession>
<dbReference type="InterPro" id="IPR041588">
    <property type="entry name" value="Integrase_H2C2"/>
</dbReference>
<evidence type="ECO:0000313" key="3">
    <source>
        <dbReference type="Proteomes" id="UP000035680"/>
    </source>
</evidence>
<reference evidence="3" key="1">
    <citation type="submission" date="2014-07" db="EMBL/GenBank/DDBJ databases">
        <authorList>
            <person name="Martin A.A"/>
            <person name="De Silva N."/>
        </authorList>
    </citation>
    <scope>NUCLEOTIDE SEQUENCE</scope>
</reference>
<keyword evidence="3" id="KW-1185">Reference proteome</keyword>
<sequence>MLNRFPSKNEWLQLQINNKILKTVFTWLEDDITKKSPLTVLSPYFKNFYRLKTCKETGFLVTKCGKIAISPSFYPKLIELLYTNHIGEKAIIDRLQRRFFTPHITPIIQKCLDSCIDCKNIRPKRYLKEHPGLFVISLFKDVMSIMVLMIITVNVF</sequence>
<evidence type="ECO:0000259" key="2">
    <source>
        <dbReference type="Pfam" id="PF17921"/>
    </source>
</evidence>
<feature type="transmembrane region" description="Helical" evidence="1">
    <location>
        <begin position="132"/>
        <end position="153"/>
    </location>
</feature>
<keyword evidence="1" id="KW-0812">Transmembrane</keyword>
<keyword evidence="1" id="KW-1133">Transmembrane helix</keyword>
<protein>
    <submittedName>
        <fullName evidence="4">Integrase_H2C2 domain-containing protein</fullName>
    </submittedName>
</protein>
<evidence type="ECO:0000313" key="4">
    <source>
        <dbReference type="WBParaSite" id="SVE_1308300.1"/>
    </source>
</evidence>
<dbReference type="Pfam" id="PF17921">
    <property type="entry name" value="Integrase_H2C2"/>
    <property type="match status" value="1"/>
</dbReference>
<organism evidence="3 4">
    <name type="scientific">Strongyloides venezuelensis</name>
    <name type="common">Threadworm</name>
    <dbReference type="NCBI Taxonomy" id="75913"/>
    <lineage>
        <taxon>Eukaryota</taxon>
        <taxon>Metazoa</taxon>
        <taxon>Ecdysozoa</taxon>
        <taxon>Nematoda</taxon>
        <taxon>Chromadorea</taxon>
        <taxon>Rhabditida</taxon>
        <taxon>Tylenchina</taxon>
        <taxon>Panagrolaimomorpha</taxon>
        <taxon>Strongyloidoidea</taxon>
        <taxon>Strongyloididae</taxon>
        <taxon>Strongyloides</taxon>
    </lineage>
</organism>
<keyword evidence="1" id="KW-0472">Membrane</keyword>
<dbReference type="AlphaFoldDB" id="A0A0K0FS24"/>
<dbReference type="Proteomes" id="UP000035680">
    <property type="component" value="Unassembled WGS sequence"/>
</dbReference>
<reference evidence="4" key="2">
    <citation type="submission" date="2015-08" db="UniProtKB">
        <authorList>
            <consortium name="WormBaseParasite"/>
        </authorList>
    </citation>
    <scope>IDENTIFICATION</scope>
</reference>